<keyword evidence="3" id="KW-1185">Reference proteome</keyword>
<accession>A0AAV5QRI0</accession>
<evidence type="ECO:0000313" key="3">
    <source>
        <dbReference type="Proteomes" id="UP001360560"/>
    </source>
</evidence>
<dbReference type="RefSeq" id="XP_064854342.1">
    <property type="nucleotide sequence ID" value="XM_064998270.1"/>
</dbReference>
<comment type="caution">
    <text evidence="2">The sequence shown here is derived from an EMBL/GenBank/DDBJ whole genome shotgun (WGS) entry which is preliminary data.</text>
</comment>
<evidence type="ECO:0000313" key="2">
    <source>
        <dbReference type="EMBL" id="GMM37346.1"/>
    </source>
</evidence>
<dbReference type="GO" id="GO:0043565">
    <property type="term" value="F:sequence-specific DNA binding"/>
    <property type="evidence" value="ECO:0007669"/>
    <property type="project" value="InterPro"/>
</dbReference>
<organism evidence="2 3">
    <name type="scientific">Saccharomycopsis crataegensis</name>
    <dbReference type="NCBI Taxonomy" id="43959"/>
    <lineage>
        <taxon>Eukaryota</taxon>
        <taxon>Fungi</taxon>
        <taxon>Dikarya</taxon>
        <taxon>Ascomycota</taxon>
        <taxon>Saccharomycotina</taxon>
        <taxon>Saccharomycetes</taxon>
        <taxon>Saccharomycopsidaceae</taxon>
        <taxon>Saccharomycopsis</taxon>
    </lineage>
</organism>
<protein>
    <recommendedName>
        <fullName evidence="1">GATA-type domain-containing protein</fullName>
    </recommendedName>
</protein>
<reference evidence="2 3" key="1">
    <citation type="journal article" date="2023" name="Elife">
        <title>Identification of key yeast species and microbe-microbe interactions impacting larval growth of Drosophila in the wild.</title>
        <authorList>
            <person name="Mure A."/>
            <person name="Sugiura Y."/>
            <person name="Maeda R."/>
            <person name="Honda K."/>
            <person name="Sakurai N."/>
            <person name="Takahashi Y."/>
            <person name="Watada M."/>
            <person name="Katoh T."/>
            <person name="Gotoh A."/>
            <person name="Gotoh Y."/>
            <person name="Taniguchi I."/>
            <person name="Nakamura K."/>
            <person name="Hayashi T."/>
            <person name="Katayama T."/>
            <person name="Uemura T."/>
            <person name="Hattori Y."/>
        </authorList>
    </citation>
    <scope>NUCLEOTIDE SEQUENCE [LARGE SCALE GENOMIC DNA]</scope>
    <source>
        <strain evidence="2 3">SC-9</strain>
    </source>
</reference>
<dbReference type="SUPFAM" id="SSF57716">
    <property type="entry name" value="Glucocorticoid receptor-like (DNA-binding domain)"/>
    <property type="match status" value="1"/>
</dbReference>
<proteinExistence type="predicted"/>
<dbReference type="Proteomes" id="UP001360560">
    <property type="component" value="Unassembled WGS sequence"/>
</dbReference>
<dbReference type="EMBL" id="BTFZ01000011">
    <property type="protein sequence ID" value="GMM37346.1"/>
    <property type="molecule type" value="Genomic_DNA"/>
</dbReference>
<dbReference type="GO" id="GO:0006355">
    <property type="term" value="P:regulation of DNA-templated transcription"/>
    <property type="evidence" value="ECO:0007669"/>
    <property type="project" value="InterPro"/>
</dbReference>
<gene>
    <name evidence="2" type="ORF">DASC09_046710</name>
</gene>
<dbReference type="GeneID" id="90075321"/>
<dbReference type="SMART" id="SM00401">
    <property type="entry name" value="ZnF_GATA"/>
    <property type="match status" value="1"/>
</dbReference>
<name>A0AAV5QRI0_9ASCO</name>
<dbReference type="GO" id="GO:0008270">
    <property type="term" value="F:zinc ion binding"/>
    <property type="evidence" value="ECO:0007669"/>
    <property type="project" value="InterPro"/>
</dbReference>
<dbReference type="InterPro" id="IPR000679">
    <property type="entry name" value="Znf_GATA"/>
</dbReference>
<sequence>MPRAISKVTSSELEIFCTFLDKLHAHQDSKISSETPTSAPPKYNHIEKSENAPFVKWGSVIQKRREKEKDDDDDDFPCTFHDPLPESIDYFSLNNSTDLFNKIKHCAICLIQETPQWRTFPRIPGNVCNACGAFYTKLSNIVGEVGSLVIMCHLKNAGLCNYRDLNGVLKVLSKGEILIPTLDQKLGILTRQRKNRSINRKSIRNQKINN</sequence>
<dbReference type="AlphaFoldDB" id="A0AAV5QRI0"/>
<dbReference type="PROSITE" id="PS00344">
    <property type="entry name" value="GATA_ZN_FINGER_1"/>
    <property type="match status" value="1"/>
</dbReference>
<dbReference type="InterPro" id="IPR013088">
    <property type="entry name" value="Znf_NHR/GATA"/>
</dbReference>
<dbReference type="Gene3D" id="3.30.50.10">
    <property type="entry name" value="Erythroid Transcription Factor GATA-1, subunit A"/>
    <property type="match status" value="1"/>
</dbReference>
<feature type="domain" description="GATA-type" evidence="1">
    <location>
        <begin position="106"/>
        <end position="131"/>
    </location>
</feature>
<dbReference type="Pfam" id="PF00320">
    <property type="entry name" value="GATA"/>
    <property type="match status" value="1"/>
</dbReference>
<evidence type="ECO:0000259" key="1">
    <source>
        <dbReference type="PROSITE" id="PS00344"/>
    </source>
</evidence>